<dbReference type="EMBL" id="ACDY02000006">
    <property type="protein sequence ID" value="EEZ71636.1"/>
    <property type="molecule type" value="Genomic_DNA"/>
</dbReference>
<dbReference type="Proteomes" id="UP000003294">
    <property type="component" value="Unassembled WGS sequence"/>
</dbReference>
<evidence type="ECO:0000313" key="2">
    <source>
        <dbReference type="Proteomes" id="UP000003294"/>
    </source>
</evidence>
<comment type="caution">
    <text evidence="1">The sequence shown here is derived from an EMBL/GenBank/DDBJ whole genome shotgun (WGS) entry which is preliminary data.</text>
</comment>
<protein>
    <submittedName>
        <fullName evidence="1">Uncharacterized protein</fullName>
    </submittedName>
</protein>
<evidence type="ECO:0000313" key="1">
    <source>
        <dbReference type="EMBL" id="EEZ71636.1"/>
    </source>
</evidence>
<dbReference type="STRING" id="546262.NEICINOT_04221"/>
<proteinExistence type="predicted"/>
<dbReference type="AlphaFoldDB" id="D0W3I1"/>
<organism evidence="1 2">
    <name type="scientific">Neisseria cinerea ATCC 14685</name>
    <dbReference type="NCBI Taxonomy" id="546262"/>
    <lineage>
        <taxon>Bacteria</taxon>
        <taxon>Pseudomonadati</taxon>
        <taxon>Pseudomonadota</taxon>
        <taxon>Betaproteobacteria</taxon>
        <taxon>Neisseriales</taxon>
        <taxon>Neisseriaceae</taxon>
        <taxon>Neisseria</taxon>
    </lineage>
</organism>
<name>D0W3I1_NEICI</name>
<reference evidence="1 2" key="1">
    <citation type="submission" date="2009-10" db="EMBL/GenBank/DDBJ databases">
        <authorList>
            <person name="Weinstock G."/>
            <person name="Sodergren E."/>
            <person name="Clifton S."/>
            <person name="Fulton L."/>
            <person name="Fulton B."/>
            <person name="Courtney L."/>
            <person name="Fronick C."/>
            <person name="Harrison M."/>
            <person name="Strong C."/>
            <person name="Farmer C."/>
            <person name="Delahaunty K."/>
            <person name="Markovic C."/>
            <person name="Hall O."/>
            <person name="Minx P."/>
            <person name="Tomlinson C."/>
            <person name="Mitreva M."/>
            <person name="Nelson J."/>
            <person name="Hou S."/>
            <person name="Wollam A."/>
            <person name="Pepin K.H."/>
            <person name="Johnson M."/>
            <person name="Bhonagiri V."/>
            <person name="Nash W.E."/>
            <person name="Warren W."/>
            <person name="Chinwalla A."/>
            <person name="Mardis E.R."/>
            <person name="Wilson R.K."/>
        </authorList>
    </citation>
    <scope>NUCLEOTIDE SEQUENCE [LARGE SCALE GENOMIC DNA]</scope>
    <source>
        <strain evidence="1 2">ATCC 14685</strain>
    </source>
</reference>
<sequence>MIENNLSEYLYRFPGFSVVLLLEKHFRHKLLAISKPVILKF</sequence>
<gene>
    <name evidence="1" type="ORF">NEICINOT_04221</name>
</gene>
<accession>D0W3I1</accession>